<proteinExistence type="predicted"/>
<dbReference type="Proteomes" id="UP001150581">
    <property type="component" value="Unassembled WGS sequence"/>
</dbReference>
<evidence type="ECO:0000313" key="2">
    <source>
        <dbReference type="Proteomes" id="UP001150581"/>
    </source>
</evidence>
<accession>A0ACC1ITT9</accession>
<keyword evidence="2" id="KW-1185">Reference proteome</keyword>
<organism evidence="1 2">
    <name type="scientific">Kickxella alabastrina</name>
    <dbReference type="NCBI Taxonomy" id="61397"/>
    <lineage>
        <taxon>Eukaryota</taxon>
        <taxon>Fungi</taxon>
        <taxon>Fungi incertae sedis</taxon>
        <taxon>Zoopagomycota</taxon>
        <taxon>Kickxellomycotina</taxon>
        <taxon>Kickxellomycetes</taxon>
        <taxon>Kickxellales</taxon>
        <taxon>Kickxellaceae</taxon>
        <taxon>Kickxella</taxon>
    </lineage>
</organism>
<name>A0ACC1ITT9_9FUNG</name>
<comment type="caution">
    <text evidence="1">The sequence shown here is derived from an EMBL/GenBank/DDBJ whole genome shotgun (WGS) entry which is preliminary data.</text>
</comment>
<dbReference type="EMBL" id="JANBPG010000069">
    <property type="protein sequence ID" value="KAJ1900623.1"/>
    <property type="molecule type" value="Genomic_DNA"/>
</dbReference>
<reference evidence="1" key="1">
    <citation type="submission" date="2022-07" db="EMBL/GenBank/DDBJ databases">
        <title>Phylogenomic reconstructions and comparative analyses of Kickxellomycotina fungi.</title>
        <authorList>
            <person name="Reynolds N.K."/>
            <person name="Stajich J.E."/>
            <person name="Barry K."/>
            <person name="Grigoriev I.V."/>
            <person name="Crous P."/>
            <person name="Smith M.E."/>
        </authorList>
    </citation>
    <scope>NUCLEOTIDE SEQUENCE</scope>
    <source>
        <strain evidence="1">Benny 63K</strain>
    </source>
</reference>
<protein>
    <submittedName>
        <fullName evidence="1">Uncharacterized protein</fullName>
    </submittedName>
</protein>
<evidence type="ECO:0000313" key="1">
    <source>
        <dbReference type="EMBL" id="KAJ1900623.1"/>
    </source>
</evidence>
<gene>
    <name evidence="1" type="ORF">LPJ66_001343</name>
</gene>
<sequence length="375" mass="40613">MRLAIASALVFCIAATTVLAHSWVDCVKYDPINQVCLGYARGYPGRDNALTNNIYTYLFDGSPKSQAMCSTTQQQVMNYTDRFPMATAQPGETIFTTWEVNGHLDNANPTEVKILYYPASNNEFQDVSEKDTAMVAGTMSFGTSNNCYTPESPNTACFGSWKIPEDLVPGQVYHFVWFWYFNANPAGQWYSTCFDVNVQSASHVVRGGDNASLLSVGEPNLSYILGFTDEIRKQVADVTTIGSNNQVVVAPIAPIGHNAGAATTSSVESYSSSLSSLSSSSSSLAFVPMPTFYSSAPEVMTPPVESTSTVSTTSFAETTTTIVDTSYIQFPVNEPTYLAPAVPIGSFTVTPTSTATTSEYVSQTPAHKCRIRPMY</sequence>